<name>A0A8D9DXF2_9HEMI</name>
<organism evidence="2">
    <name type="scientific">Cacopsylla melanoneura</name>
    <dbReference type="NCBI Taxonomy" id="428564"/>
    <lineage>
        <taxon>Eukaryota</taxon>
        <taxon>Metazoa</taxon>
        <taxon>Ecdysozoa</taxon>
        <taxon>Arthropoda</taxon>
        <taxon>Hexapoda</taxon>
        <taxon>Insecta</taxon>
        <taxon>Pterygota</taxon>
        <taxon>Neoptera</taxon>
        <taxon>Paraneoptera</taxon>
        <taxon>Hemiptera</taxon>
        <taxon>Sternorrhyncha</taxon>
        <taxon>Psylloidea</taxon>
        <taxon>Psyllidae</taxon>
        <taxon>Psyllinae</taxon>
        <taxon>Cacopsylla</taxon>
    </lineage>
</organism>
<evidence type="ECO:0000256" key="1">
    <source>
        <dbReference type="SAM" id="Phobius"/>
    </source>
</evidence>
<dbReference type="EMBL" id="HBUF01384209">
    <property type="protein sequence ID" value="CAG6731504.1"/>
    <property type="molecule type" value="Transcribed_RNA"/>
</dbReference>
<protein>
    <submittedName>
        <fullName evidence="2">Uncharacterized protein</fullName>
    </submittedName>
</protein>
<feature type="transmembrane region" description="Helical" evidence="1">
    <location>
        <begin position="82"/>
        <end position="99"/>
    </location>
</feature>
<keyword evidence="1" id="KW-1133">Transmembrane helix</keyword>
<accession>A0A8D9DXF2</accession>
<evidence type="ECO:0000313" key="2">
    <source>
        <dbReference type="EMBL" id="CAG6731504.1"/>
    </source>
</evidence>
<proteinExistence type="predicted"/>
<reference evidence="2" key="1">
    <citation type="submission" date="2021-05" db="EMBL/GenBank/DDBJ databases">
        <authorList>
            <person name="Alioto T."/>
            <person name="Alioto T."/>
            <person name="Gomez Garrido J."/>
        </authorList>
    </citation>
    <scope>NUCLEOTIDE SEQUENCE</scope>
</reference>
<sequence>MIIRYLHETNYLYINMLVIQYFDSSLFFLFKFVNINLPYGVFTVHDFELMAQFCLTLNFTIDSGTQEKKKKSNSTQKKNTAFVIDIFLFMCDIILFFFIK</sequence>
<keyword evidence="1" id="KW-0472">Membrane</keyword>
<keyword evidence="1" id="KW-0812">Transmembrane</keyword>
<feature type="transmembrane region" description="Helical" evidence="1">
    <location>
        <begin position="12"/>
        <end position="33"/>
    </location>
</feature>
<dbReference type="AlphaFoldDB" id="A0A8D9DXF2"/>